<feature type="active site" description="Charge relay system" evidence="5">
    <location>
        <position position="106"/>
    </location>
</feature>
<dbReference type="InterPro" id="IPR015500">
    <property type="entry name" value="Peptidase_S8_subtilisin-rel"/>
</dbReference>
<comment type="similarity">
    <text evidence="1 5">Belongs to the peptidase S8 family.</text>
</comment>
<evidence type="ECO:0000256" key="4">
    <source>
        <dbReference type="ARBA" id="ARBA00022825"/>
    </source>
</evidence>
<feature type="transmembrane region" description="Helical" evidence="7">
    <location>
        <begin position="361"/>
        <end position="381"/>
    </location>
</feature>
<evidence type="ECO:0000256" key="1">
    <source>
        <dbReference type="ARBA" id="ARBA00011073"/>
    </source>
</evidence>
<feature type="compositionally biased region" description="Pro residues" evidence="6">
    <location>
        <begin position="400"/>
        <end position="410"/>
    </location>
</feature>
<dbReference type="PANTHER" id="PTHR43806">
    <property type="entry name" value="PEPTIDASE S8"/>
    <property type="match status" value="1"/>
</dbReference>
<dbReference type="InterPro" id="IPR006311">
    <property type="entry name" value="TAT_signal"/>
</dbReference>
<dbReference type="PRINTS" id="PR00723">
    <property type="entry name" value="SUBTILISIN"/>
</dbReference>
<dbReference type="InterPro" id="IPR023827">
    <property type="entry name" value="Peptidase_S8_Asp-AS"/>
</dbReference>
<feature type="domain" description="Peptidase S8/S53" evidence="9">
    <location>
        <begin position="59"/>
        <end position="305"/>
    </location>
</feature>
<keyword evidence="8" id="KW-0732">Signal</keyword>
<dbReference type="SUPFAM" id="SSF52743">
    <property type="entry name" value="Subtilisin-like"/>
    <property type="match status" value="1"/>
</dbReference>
<feature type="region of interest" description="Disordered" evidence="6">
    <location>
        <begin position="324"/>
        <end position="351"/>
    </location>
</feature>
<dbReference type="Proteomes" id="UP000624325">
    <property type="component" value="Unassembled WGS sequence"/>
</dbReference>
<evidence type="ECO:0000259" key="9">
    <source>
        <dbReference type="Pfam" id="PF00082"/>
    </source>
</evidence>
<keyword evidence="2 5" id="KW-0645">Protease</keyword>
<dbReference type="InterPro" id="IPR036852">
    <property type="entry name" value="Peptidase_S8/S53_dom_sf"/>
</dbReference>
<dbReference type="Pfam" id="PF00082">
    <property type="entry name" value="Peptidase_S8"/>
    <property type="match status" value="1"/>
</dbReference>
<feature type="compositionally biased region" description="Low complexity" evidence="6">
    <location>
        <begin position="459"/>
        <end position="471"/>
    </location>
</feature>
<feature type="compositionally biased region" description="Pro residues" evidence="6">
    <location>
        <begin position="418"/>
        <end position="458"/>
    </location>
</feature>
<evidence type="ECO:0000313" key="11">
    <source>
        <dbReference type="Proteomes" id="UP000624325"/>
    </source>
</evidence>
<feature type="active site" description="Charge relay system" evidence="5">
    <location>
        <position position="257"/>
    </location>
</feature>
<organism evidence="10 11">
    <name type="scientific">Asanoa iriomotensis</name>
    <dbReference type="NCBI Taxonomy" id="234613"/>
    <lineage>
        <taxon>Bacteria</taxon>
        <taxon>Bacillati</taxon>
        <taxon>Actinomycetota</taxon>
        <taxon>Actinomycetes</taxon>
        <taxon>Micromonosporales</taxon>
        <taxon>Micromonosporaceae</taxon>
        <taxon>Asanoa</taxon>
    </lineage>
</organism>
<dbReference type="Gene3D" id="3.40.50.200">
    <property type="entry name" value="Peptidase S8/S53 domain"/>
    <property type="match status" value="1"/>
</dbReference>
<feature type="chain" id="PRO_5045791459" description="Peptidase S8/S53 domain-containing protein" evidence="8">
    <location>
        <begin position="36"/>
        <end position="471"/>
    </location>
</feature>
<dbReference type="PROSITE" id="PS00136">
    <property type="entry name" value="SUBTILASE_ASP"/>
    <property type="match status" value="1"/>
</dbReference>
<accession>A0ABQ4CG02</accession>
<evidence type="ECO:0000256" key="3">
    <source>
        <dbReference type="ARBA" id="ARBA00022801"/>
    </source>
</evidence>
<keyword evidence="7" id="KW-0812">Transmembrane</keyword>
<keyword evidence="7" id="KW-0472">Membrane</keyword>
<evidence type="ECO:0000256" key="8">
    <source>
        <dbReference type="SAM" id="SignalP"/>
    </source>
</evidence>
<feature type="region of interest" description="Disordered" evidence="6">
    <location>
        <begin position="391"/>
        <end position="471"/>
    </location>
</feature>
<evidence type="ECO:0000256" key="5">
    <source>
        <dbReference type="PROSITE-ProRule" id="PRU01240"/>
    </source>
</evidence>
<proteinExistence type="inferred from homology"/>
<evidence type="ECO:0000256" key="2">
    <source>
        <dbReference type="ARBA" id="ARBA00022670"/>
    </source>
</evidence>
<dbReference type="InterPro" id="IPR050131">
    <property type="entry name" value="Peptidase_S8_subtilisin-like"/>
</dbReference>
<comment type="caution">
    <text evidence="10">The sequence shown here is derived from an EMBL/GenBank/DDBJ whole genome shotgun (WGS) entry which is preliminary data.</text>
</comment>
<dbReference type="RefSeq" id="WP_203708057.1">
    <property type="nucleotide sequence ID" value="NZ_BAAALU010000019.1"/>
</dbReference>
<evidence type="ECO:0000256" key="6">
    <source>
        <dbReference type="SAM" id="MobiDB-lite"/>
    </source>
</evidence>
<feature type="signal peptide" evidence="8">
    <location>
        <begin position="1"/>
        <end position="35"/>
    </location>
</feature>
<dbReference type="EMBL" id="BONC01000095">
    <property type="protein sequence ID" value="GIF61240.1"/>
    <property type="molecule type" value="Genomic_DNA"/>
</dbReference>
<gene>
    <name evidence="10" type="ORF">Air01nite_73350</name>
</gene>
<keyword evidence="4 5" id="KW-0720">Serine protease</keyword>
<evidence type="ECO:0000256" key="7">
    <source>
        <dbReference type="SAM" id="Phobius"/>
    </source>
</evidence>
<dbReference type="PANTHER" id="PTHR43806:SF11">
    <property type="entry name" value="CEREVISIN-RELATED"/>
    <property type="match status" value="1"/>
</dbReference>
<sequence length="471" mass="48613">MKQIKDRRSLARWFAAATAVLMVATLPLLATPAHADTVRSLSWHLDTLRIARAQQITKGAGVTVVVVDSGVQANNQDLVGQVVAGKGFAPGTAGDGRTDPDQQVSHGTGMASLIAGRGGGQQRMLGIAPQARIMPVAVGDDTRTMTEAIRWAADQKPGVISISMGTTSPLESAELDDAITYAQQHDVVVVASAGNEGTDLRQLARHPGVVSVGAVDRKGGVWENSSRGPELAVAAPGVDVIMSVNTGNGYGVGSGTSQSAAITSGVVALIRAEFPDLDAANVVNRLIKTAIDKGDKGRDSLYGFGIIDPVRALTADVPRVDANPLGAAAPLPDDTARGRSADESGDGGSGLGIRFTNPVGLLVYGLGCLAVVAAIVVLIVWSNRRRRRGALPGAPAGQRPGPPWAGPPPTGYGQQGHYPPPPQQPNYGPPPQQPVYGPPPPQPTYGPPSQQPGQPGQPPDAQRQPPLSGER</sequence>
<keyword evidence="3 5" id="KW-0378">Hydrolase</keyword>
<keyword evidence="11" id="KW-1185">Reference proteome</keyword>
<feature type="active site" description="Charge relay system" evidence="5">
    <location>
        <position position="68"/>
    </location>
</feature>
<evidence type="ECO:0000313" key="10">
    <source>
        <dbReference type="EMBL" id="GIF61240.1"/>
    </source>
</evidence>
<dbReference type="InterPro" id="IPR000209">
    <property type="entry name" value="Peptidase_S8/S53_dom"/>
</dbReference>
<reference evidence="10 11" key="1">
    <citation type="submission" date="2021-01" db="EMBL/GenBank/DDBJ databases">
        <title>Whole genome shotgun sequence of Asanoa iriomotensis NBRC 100142.</title>
        <authorList>
            <person name="Komaki H."/>
            <person name="Tamura T."/>
        </authorList>
    </citation>
    <scope>NUCLEOTIDE SEQUENCE [LARGE SCALE GENOMIC DNA]</scope>
    <source>
        <strain evidence="10 11">NBRC 100142</strain>
    </source>
</reference>
<keyword evidence="7" id="KW-1133">Transmembrane helix</keyword>
<dbReference type="PROSITE" id="PS51318">
    <property type="entry name" value="TAT"/>
    <property type="match status" value="1"/>
</dbReference>
<dbReference type="PROSITE" id="PS51892">
    <property type="entry name" value="SUBTILASE"/>
    <property type="match status" value="1"/>
</dbReference>
<protein>
    <recommendedName>
        <fullName evidence="9">Peptidase S8/S53 domain-containing protein</fullName>
    </recommendedName>
</protein>
<name>A0ABQ4CG02_9ACTN</name>